<accession>A0A423WYM4</accession>
<feature type="compositionally biased region" description="Basic and acidic residues" evidence="1">
    <location>
        <begin position="145"/>
        <end position="154"/>
    </location>
</feature>
<evidence type="ECO:0000256" key="1">
    <source>
        <dbReference type="SAM" id="MobiDB-lite"/>
    </source>
</evidence>
<dbReference type="PROSITE" id="PS50143">
    <property type="entry name" value="BIR_REPEAT_2"/>
    <property type="match status" value="1"/>
</dbReference>
<dbReference type="Proteomes" id="UP000285146">
    <property type="component" value="Unassembled WGS sequence"/>
</dbReference>
<dbReference type="CDD" id="cd00022">
    <property type="entry name" value="BIR"/>
    <property type="match status" value="1"/>
</dbReference>
<dbReference type="OrthoDB" id="2196114at2759"/>
<evidence type="ECO:0000313" key="2">
    <source>
        <dbReference type="EMBL" id="ROW08644.1"/>
    </source>
</evidence>
<gene>
    <name evidence="2" type="ORF">VPNG_06151</name>
</gene>
<evidence type="ECO:0000313" key="3">
    <source>
        <dbReference type="Proteomes" id="UP000285146"/>
    </source>
</evidence>
<proteinExistence type="predicted"/>
<feature type="compositionally biased region" description="Polar residues" evidence="1">
    <location>
        <begin position="77"/>
        <end position="88"/>
    </location>
</feature>
<dbReference type="InterPro" id="IPR001370">
    <property type="entry name" value="BIR_rpt"/>
</dbReference>
<dbReference type="InParanoid" id="A0A423WYM4"/>
<dbReference type="EMBL" id="LKEB01000034">
    <property type="protein sequence ID" value="ROW08644.1"/>
    <property type="molecule type" value="Genomic_DNA"/>
</dbReference>
<dbReference type="InterPro" id="IPR050784">
    <property type="entry name" value="IAP"/>
</dbReference>
<dbReference type="STRING" id="1230097.A0A423WYM4"/>
<protein>
    <recommendedName>
        <fullName evidence="4">BIR-domain-containing protein</fullName>
    </recommendedName>
</protein>
<dbReference type="SMART" id="SM00238">
    <property type="entry name" value="BIR"/>
    <property type="match status" value="1"/>
</dbReference>
<sequence length="258" mass="28773">MDKDKPTPEVLARAGFFYHSEPPYLPDNVVCPFCRIYLDKWEAHDDPMSEHEQRSPSCPFIRGPTPVRKINREATVRPTQAQLGSNGKSPDDRKPPSHQEPEDNQEPQHDDKPHGNDPRQDEPFKERTVAVAQAKAKGLAWRIGARNEVKKSYDEADDYAPQAPAASKKRRKMDTVTGPPPPAATPAGKRKRGSDDTSDSKPPAATAREEEGSKPKRQACHNQDQNRIRNQNEQHQAGLSGHEEYATGHGGVITLSKR</sequence>
<dbReference type="Gene3D" id="1.10.1170.10">
    <property type="entry name" value="Inhibitor Of Apoptosis Protein (2mihbC-IAP-1), Chain A"/>
    <property type="match status" value="1"/>
</dbReference>
<dbReference type="Pfam" id="PF00653">
    <property type="entry name" value="BIR"/>
    <property type="match status" value="1"/>
</dbReference>
<feature type="region of interest" description="Disordered" evidence="1">
    <location>
        <begin position="45"/>
        <end position="258"/>
    </location>
</feature>
<name>A0A423WYM4_9PEZI</name>
<dbReference type="PANTHER" id="PTHR10044:SF139">
    <property type="entry name" value="DEATH-ASSOCIATED INHIBITOR OF APOPTOSIS 2"/>
    <property type="match status" value="1"/>
</dbReference>
<organism evidence="2 3">
    <name type="scientific">Cytospora leucostoma</name>
    <dbReference type="NCBI Taxonomy" id="1230097"/>
    <lineage>
        <taxon>Eukaryota</taxon>
        <taxon>Fungi</taxon>
        <taxon>Dikarya</taxon>
        <taxon>Ascomycota</taxon>
        <taxon>Pezizomycotina</taxon>
        <taxon>Sordariomycetes</taxon>
        <taxon>Sordariomycetidae</taxon>
        <taxon>Diaporthales</taxon>
        <taxon>Cytosporaceae</taxon>
        <taxon>Cytospora</taxon>
    </lineage>
</organism>
<dbReference type="GO" id="GO:0005634">
    <property type="term" value="C:nucleus"/>
    <property type="evidence" value="ECO:0007669"/>
    <property type="project" value="TreeGrafter"/>
</dbReference>
<evidence type="ECO:0008006" key="4">
    <source>
        <dbReference type="Google" id="ProtNLM"/>
    </source>
</evidence>
<feature type="compositionally biased region" description="Basic and acidic residues" evidence="1">
    <location>
        <begin position="45"/>
        <end position="54"/>
    </location>
</feature>
<dbReference type="GO" id="GO:0005737">
    <property type="term" value="C:cytoplasm"/>
    <property type="evidence" value="ECO:0007669"/>
    <property type="project" value="TreeGrafter"/>
</dbReference>
<dbReference type="PANTHER" id="PTHR10044">
    <property type="entry name" value="INHIBITOR OF APOPTOSIS"/>
    <property type="match status" value="1"/>
</dbReference>
<dbReference type="SUPFAM" id="SSF57924">
    <property type="entry name" value="Inhibitor of apoptosis (IAP) repeat"/>
    <property type="match status" value="1"/>
</dbReference>
<dbReference type="AlphaFoldDB" id="A0A423WYM4"/>
<comment type="caution">
    <text evidence="2">The sequence shown here is derived from an EMBL/GenBank/DDBJ whole genome shotgun (WGS) entry which is preliminary data.</text>
</comment>
<reference evidence="2 3" key="1">
    <citation type="submission" date="2015-09" db="EMBL/GenBank/DDBJ databases">
        <title>Host preference determinants of Valsa canker pathogens revealed by comparative genomics.</title>
        <authorList>
            <person name="Yin Z."/>
            <person name="Huang L."/>
        </authorList>
    </citation>
    <scope>NUCLEOTIDE SEQUENCE [LARGE SCALE GENOMIC DNA]</scope>
    <source>
        <strain evidence="2 3">SXYLt</strain>
    </source>
</reference>
<keyword evidence="3" id="KW-1185">Reference proteome</keyword>
<feature type="compositionally biased region" description="Basic and acidic residues" evidence="1">
    <location>
        <begin position="89"/>
        <end position="128"/>
    </location>
</feature>